<gene>
    <name evidence="2" type="ORF">KH142_08570</name>
</gene>
<dbReference type="Proteomes" id="UP000727506">
    <property type="component" value="Unassembled WGS sequence"/>
</dbReference>
<proteinExistence type="predicted"/>
<feature type="transmembrane region" description="Helical" evidence="1">
    <location>
        <begin position="158"/>
        <end position="182"/>
    </location>
</feature>
<comment type="caution">
    <text evidence="2">The sequence shown here is derived from an EMBL/GenBank/DDBJ whole genome shotgun (WGS) entry which is preliminary data.</text>
</comment>
<protein>
    <submittedName>
        <fullName evidence="2">Uncharacterized protein</fullName>
    </submittedName>
</protein>
<name>A0A943UYW3_9ACTN</name>
<evidence type="ECO:0000313" key="2">
    <source>
        <dbReference type="EMBL" id="MBS6941502.1"/>
    </source>
</evidence>
<feature type="transmembrane region" description="Helical" evidence="1">
    <location>
        <begin position="218"/>
        <end position="237"/>
    </location>
</feature>
<sequence length="249" mass="27986">MKKFAESVSIKCGAARRRQQDVPHRRAKHESLQSRLRHRNVASFARPILASREPALETHRLDRHTGRTSPVGRTLAIIISLHVATRTASPAVRTPKDLIMLAEYLDLKRTLKNNLIVGAVIGIVLAGLMAWLFVAPNEVVDESYTEYMLQQGYTEAEASLAATVFLALFGPATFLYGLFLPLGCTALNRMKNRLLEGWLVSCLLMIFIQFLFFVIVVIFGSIVGFLYLVYGIVRMAILKKRIRKNGRNC</sequence>
<evidence type="ECO:0000313" key="3">
    <source>
        <dbReference type="Proteomes" id="UP000727506"/>
    </source>
</evidence>
<organism evidence="2 3">
    <name type="scientific">Slackia piriformis</name>
    <dbReference type="NCBI Taxonomy" id="626934"/>
    <lineage>
        <taxon>Bacteria</taxon>
        <taxon>Bacillati</taxon>
        <taxon>Actinomycetota</taxon>
        <taxon>Coriobacteriia</taxon>
        <taxon>Eggerthellales</taxon>
        <taxon>Eggerthellaceae</taxon>
        <taxon>Slackia</taxon>
    </lineage>
</organism>
<keyword evidence="1" id="KW-0472">Membrane</keyword>
<dbReference type="AlphaFoldDB" id="A0A943UYW3"/>
<keyword evidence="1" id="KW-1133">Transmembrane helix</keyword>
<feature type="transmembrane region" description="Helical" evidence="1">
    <location>
        <begin position="115"/>
        <end position="134"/>
    </location>
</feature>
<accession>A0A943UYW3</accession>
<keyword evidence="1" id="KW-0812">Transmembrane</keyword>
<feature type="transmembrane region" description="Helical" evidence="1">
    <location>
        <begin position="194"/>
        <end position="212"/>
    </location>
</feature>
<evidence type="ECO:0000256" key="1">
    <source>
        <dbReference type="SAM" id="Phobius"/>
    </source>
</evidence>
<dbReference type="EMBL" id="JAGZSV010000206">
    <property type="protein sequence ID" value="MBS6941502.1"/>
    <property type="molecule type" value="Genomic_DNA"/>
</dbReference>
<reference evidence="2" key="1">
    <citation type="submission" date="2021-02" db="EMBL/GenBank/DDBJ databases">
        <title>Infant gut strain persistence is associated with maternal origin, phylogeny, and functional potential including surface adhesion and iron acquisition.</title>
        <authorList>
            <person name="Lou Y.C."/>
        </authorList>
    </citation>
    <scope>NUCLEOTIDE SEQUENCE</scope>
    <source>
        <strain evidence="2">L2_039_000G1_dasL2_039_000G1_concoct_11</strain>
    </source>
</reference>